<reference evidence="2 3" key="1">
    <citation type="journal article" date="2016" name="Int. J. Syst. Evol. Microbiol.">
        <title>Arsenicitalea aurantiaca gen. nov., sp. nov., a new member of the family Hyphomicrobiaceae, isolated from high-arsenic sediment.</title>
        <authorList>
            <person name="Mu Y."/>
            <person name="Zhou L."/>
            <person name="Zeng X.C."/>
            <person name="Liu L."/>
            <person name="Pan Y."/>
            <person name="Chen X."/>
            <person name="Wang J."/>
            <person name="Li S."/>
            <person name="Li W.J."/>
            <person name="Wang Y."/>
        </authorList>
    </citation>
    <scope>NUCLEOTIDE SEQUENCE [LARGE SCALE GENOMIC DNA]</scope>
    <source>
        <strain evidence="2 3">42-50</strain>
    </source>
</reference>
<dbReference type="PROSITE" id="PS51257">
    <property type="entry name" value="PROKAR_LIPOPROTEIN"/>
    <property type="match status" value="1"/>
</dbReference>
<evidence type="ECO:0000313" key="2">
    <source>
        <dbReference type="EMBL" id="RUT31310.1"/>
    </source>
</evidence>
<protein>
    <submittedName>
        <fullName evidence="2">Peptidase</fullName>
    </submittedName>
</protein>
<dbReference type="Gene3D" id="3.40.50.1820">
    <property type="entry name" value="alpha/beta hydrolase"/>
    <property type="match status" value="1"/>
</dbReference>
<sequence length="306" mass="31025">MPASPRHRHILSGRWFVGGLAFLLSSALLGCSPTAMPGRTVAPAEALLETDVGARDLFTIPYVEAGVAMRAQLFRPAGAGPFRLALIAHGSAQSPAARAQADFPQFPALAAWLNRRGYAVLIAERPGHGRAGGPYREDQGPCLSPDYLGSARATAGAIAAALAFGLDLEGISNAPALVIGNSAGGWGALALAGDRARIGAIIGIAAGRGGRNLGRAENNCAPDRLVAAAGALGTGAGVPTLLLYAENDSYFAPALARELAAAYRGAGADAEFVLLPPIKGDGHALALAPEAVWAGALDAFLARNGL</sequence>
<keyword evidence="3" id="KW-1185">Reference proteome</keyword>
<evidence type="ECO:0000256" key="1">
    <source>
        <dbReference type="ARBA" id="ARBA00022801"/>
    </source>
</evidence>
<organism evidence="2 3">
    <name type="scientific">Arsenicitalea aurantiaca</name>
    <dbReference type="NCBI Taxonomy" id="1783274"/>
    <lineage>
        <taxon>Bacteria</taxon>
        <taxon>Pseudomonadati</taxon>
        <taxon>Pseudomonadota</taxon>
        <taxon>Alphaproteobacteria</taxon>
        <taxon>Hyphomicrobiales</taxon>
        <taxon>Devosiaceae</taxon>
        <taxon>Arsenicitalea</taxon>
    </lineage>
</organism>
<dbReference type="PANTHER" id="PTHR22946:SF9">
    <property type="entry name" value="POLYKETIDE TRANSFERASE AF380"/>
    <property type="match status" value="1"/>
</dbReference>
<dbReference type="InterPro" id="IPR050261">
    <property type="entry name" value="FrsA_esterase"/>
</dbReference>
<dbReference type="SUPFAM" id="SSF53474">
    <property type="entry name" value="alpha/beta-Hydrolases"/>
    <property type="match status" value="1"/>
</dbReference>
<gene>
    <name evidence="2" type="ORF">EMQ25_10675</name>
</gene>
<dbReference type="InterPro" id="IPR029058">
    <property type="entry name" value="AB_hydrolase_fold"/>
</dbReference>
<evidence type="ECO:0000313" key="3">
    <source>
        <dbReference type="Proteomes" id="UP000281547"/>
    </source>
</evidence>
<dbReference type="GO" id="GO:0052689">
    <property type="term" value="F:carboxylic ester hydrolase activity"/>
    <property type="evidence" value="ECO:0007669"/>
    <property type="project" value="UniProtKB-ARBA"/>
</dbReference>
<proteinExistence type="predicted"/>
<dbReference type="Proteomes" id="UP000281547">
    <property type="component" value="Unassembled WGS sequence"/>
</dbReference>
<comment type="caution">
    <text evidence="2">The sequence shown here is derived from an EMBL/GenBank/DDBJ whole genome shotgun (WGS) entry which is preliminary data.</text>
</comment>
<dbReference type="AlphaFoldDB" id="A0A433XBA3"/>
<name>A0A433XBA3_9HYPH</name>
<keyword evidence="1" id="KW-0378">Hydrolase</keyword>
<dbReference type="EMBL" id="RZNJ01000003">
    <property type="protein sequence ID" value="RUT31310.1"/>
    <property type="molecule type" value="Genomic_DNA"/>
</dbReference>
<accession>A0A433XBA3</accession>
<dbReference type="PANTHER" id="PTHR22946">
    <property type="entry name" value="DIENELACTONE HYDROLASE DOMAIN-CONTAINING PROTEIN-RELATED"/>
    <property type="match status" value="1"/>
</dbReference>